<name>A0ACC5SUY9_ENSAD</name>
<proteinExistence type="predicted"/>
<reference evidence="1" key="1">
    <citation type="submission" date="2021-03" db="EMBL/GenBank/DDBJ databases">
        <title>Genomic Encyclopedia of Type Strains, Phase IV (KMG-IV): sequencing the most valuable type-strain genomes for metagenomic binning, comparative biology and taxonomic classification.</title>
        <authorList>
            <person name="Goeker M."/>
        </authorList>
    </citation>
    <scope>NUCLEOTIDE SEQUENCE</scope>
    <source>
        <strain evidence="1">DSM 18131</strain>
    </source>
</reference>
<gene>
    <name evidence="1" type="ORF">J2Z19_002221</name>
</gene>
<dbReference type="EMBL" id="JAGGJR010000003">
    <property type="protein sequence ID" value="MBP1872509.1"/>
    <property type="molecule type" value="Genomic_DNA"/>
</dbReference>
<protein>
    <submittedName>
        <fullName evidence="1">DeoR/GlpR family transcriptional regulator of sugar metabolism</fullName>
    </submittedName>
</protein>
<accession>A0ACC5SUY9</accession>
<organism evidence="1 2">
    <name type="scientific">Ensifer adhaerens</name>
    <name type="common">Sinorhizobium morelense</name>
    <dbReference type="NCBI Taxonomy" id="106592"/>
    <lineage>
        <taxon>Bacteria</taxon>
        <taxon>Pseudomonadati</taxon>
        <taxon>Pseudomonadota</taxon>
        <taxon>Alphaproteobacteria</taxon>
        <taxon>Hyphomicrobiales</taxon>
        <taxon>Rhizobiaceae</taxon>
        <taxon>Sinorhizobium/Ensifer group</taxon>
        <taxon>Ensifer</taxon>
    </lineage>
</organism>
<sequence>MSGKEAIGRTEAALVEEGMVVFLDTRTTATVVARATTGRKNLTISITGRTIAHGSDRCPAPHQAPGC</sequence>
<comment type="caution">
    <text evidence="1">The sequence shown here is derived from an EMBL/GenBank/DDBJ whole genome shotgun (WGS) entry which is preliminary data.</text>
</comment>
<evidence type="ECO:0000313" key="1">
    <source>
        <dbReference type="EMBL" id="MBP1872509.1"/>
    </source>
</evidence>
<keyword evidence="2" id="KW-1185">Reference proteome</keyword>
<dbReference type="Proteomes" id="UP000823773">
    <property type="component" value="Unassembled WGS sequence"/>
</dbReference>
<evidence type="ECO:0000313" key="2">
    <source>
        <dbReference type="Proteomes" id="UP000823773"/>
    </source>
</evidence>